<keyword evidence="3" id="KW-0732">Signal</keyword>
<keyword evidence="2" id="KW-0677">Repeat</keyword>
<feature type="signal peptide" evidence="3">
    <location>
        <begin position="1"/>
        <end position="25"/>
    </location>
</feature>
<dbReference type="PANTHER" id="PTHR47566:SF1">
    <property type="entry name" value="PROTEIN NUD1"/>
    <property type="match status" value="1"/>
</dbReference>
<evidence type="ECO:0008006" key="6">
    <source>
        <dbReference type="Google" id="ProtNLM"/>
    </source>
</evidence>
<dbReference type="SUPFAM" id="SSF52047">
    <property type="entry name" value="RNI-like"/>
    <property type="match status" value="1"/>
</dbReference>
<dbReference type="Proteomes" id="UP001179501">
    <property type="component" value="Chromosome"/>
</dbReference>
<evidence type="ECO:0000313" key="5">
    <source>
        <dbReference type="Proteomes" id="UP001179501"/>
    </source>
</evidence>
<dbReference type="RefSeq" id="WP_143734925.1">
    <property type="nucleotide sequence ID" value="NZ_CP116614.1"/>
</dbReference>
<dbReference type="InterPro" id="IPR032675">
    <property type="entry name" value="LRR_dom_sf"/>
</dbReference>
<evidence type="ECO:0000256" key="1">
    <source>
        <dbReference type="ARBA" id="ARBA00022614"/>
    </source>
</evidence>
<dbReference type="PANTHER" id="PTHR47566">
    <property type="match status" value="1"/>
</dbReference>
<dbReference type="GO" id="GO:0035591">
    <property type="term" value="F:signaling adaptor activity"/>
    <property type="evidence" value="ECO:0007669"/>
    <property type="project" value="TreeGrafter"/>
</dbReference>
<gene>
    <name evidence="4" type="ORF">NY151_09650</name>
</gene>
<name>A0AAF0BDY7_PORGN</name>
<dbReference type="EMBL" id="CP116614">
    <property type="protein sequence ID" value="WCG02900.1"/>
    <property type="molecule type" value="Genomic_DNA"/>
</dbReference>
<evidence type="ECO:0000313" key="4">
    <source>
        <dbReference type="EMBL" id="WCG02900.1"/>
    </source>
</evidence>
<sequence length="892" mass="98085">MKRKSLLTLLTLLSALFGSGWNASAQILTTLINGDTNEELMIEEKPVEAHRKTSARFVPAPVDGERIIMEVVPHKCTIEVNADAADANSIWADLNGNGQYDQGEEIEVGKKKQIKFKQREAIVYGKMKGFLYNGYWGNNAIWGIITLDLSNCPNLTSLDCASNALENLDLSATPNLTVLKCQYNKLTSLDLSATPNLTTLVCGGPALVSLNLSNSPNLTELQCSNSSLTSLDLSTCQNLKKLTWEDNQSTTLDLSATPNLTTLVCGGPALVSLNLSNSPNLTKLQCSNSSLTSLDLSTCQNLKILTWKDNQSTTLDLSATPNLTTLVCSGTALTSLNVSGCTKLKELHCNNTSLATLDISTCSDLNYLNSRNNQLTSLNLSGVSSLKTLLCQNNQLTELDLTTCQNLGILYCSNNQISQLDFSQNPKLNDLSIYGNRIKSEQMRLLVESLPVLDLEEVINSYNPMSYYYSDLYVLNSKDENEQNEFPLDLLPMAKAKGWVPKDRGLNIDENGNQTFNDNAIGATYEVTPEYIDINFIDEAVGKEIHVGLTGENLWADLNSNGQYDEGESIRSEIGINYAVRIQLASSSLRIYGKDITRTIMAHGYKDINLSNVKNLRRIWSISNLITHLDLKENKELRVLQVFGAQDLTSLETDCPKLHTLLFWGSKKFRPELSLYPELKWLGIDAMGLTSLDLSQNKKLKQLTCSMNELTQLDLSQIPELVSLDCSSNKLTGLDLSHNPDLRYLKCSNNLIDEAAMQALVESLPEVIIRDEPANFIPVNPNGDDNVCTPDQVAIAKSKNWNVTTPMGDPFVGTSIEEVIPAEVYHNIKVWARDGILYLSGLEPGMPVQVYAIDGTMMHTSVASGSTLEIPLPRGAAYVLRAGNHAVKAVMP</sequence>
<evidence type="ECO:0000256" key="3">
    <source>
        <dbReference type="SAM" id="SignalP"/>
    </source>
</evidence>
<dbReference type="AlphaFoldDB" id="A0AAF0BDY7"/>
<dbReference type="Gene3D" id="3.80.10.10">
    <property type="entry name" value="Ribonuclease Inhibitor"/>
    <property type="match status" value="3"/>
</dbReference>
<dbReference type="InterPro" id="IPR052574">
    <property type="entry name" value="CDIRP"/>
</dbReference>
<keyword evidence="1" id="KW-0433">Leucine-rich repeat</keyword>
<proteinExistence type="predicted"/>
<evidence type="ECO:0000256" key="2">
    <source>
        <dbReference type="ARBA" id="ARBA00022737"/>
    </source>
</evidence>
<accession>A0AAF0BDY7</accession>
<dbReference type="SUPFAM" id="SSF52058">
    <property type="entry name" value="L domain-like"/>
    <property type="match status" value="1"/>
</dbReference>
<reference evidence="4" key="1">
    <citation type="submission" date="2023-01" db="EMBL/GenBank/DDBJ databases">
        <title>Phages are important unrecognized players in the ecology of the oral pathogen Porphyromonas gingivalis.</title>
        <authorList>
            <person name="Matrishin C.B."/>
            <person name="Kauffman K.M."/>
        </authorList>
    </citation>
    <scope>NUCLEOTIDE SEQUENCE</scope>
    <source>
        <strain evidence="4">ATCC 49417</strain>
    </source>
</reference>
<protein>
    <recommendedName>
        <fullName evidence="6">Internalin</fullName>
    </recommendedName>
</protein>
<feature type="chain" id="PRO_5041921486" description="Internalin" evidence="3">
    <location>
        <begin position="26"/>
        <end position="892"/>
    </location>
</feature>
<organism evidence="4 5">
    <name type="scientific">Porphyromonas gingivalis</name>
    <name type="common">Bacteroides gingivalis</name>
    <dbReference type="NCBI Taxonomy" id="837"/>
    <lineage>
        <taxon>Bacteria</taxon>
        <taxon>Pseudomonadati</taxon>
        <taxon>Bacteroidota</taxon>
        <taxon>Bacteroidia</taxon>
        <taxon>Bacteroidales</taxon>
        <taxon>Porphyromonadaceae</taxon>
        <taxon>Porphyromonas</taxon>
    </lineage>
</organism>